<evidence type="ECO:0000256" key="7">
    <source>
        <dbReference type="ARBA" id="ARBA00023212"/>
    </source>
</evidence>
<evidence type="ECO:0000256" key="8">
    <source>
        <dbReference type="ARBA" id="ARBA00023306"/>
    </source>
</evidence>
<evidence type="ECO:0000313" key="11">
    <source>
        <dbReference type="RefSeq" id="XP_034101308.1"/>
    </source>
</evidence>
<gene>
    <name evidence="11" type="primary">LOC117565999</name>
</gene>
<organism evidence="10 11">
    <name type="scientific">Drosophila albomicans</name>
    <name type="common">Fruit fly</name>
    <dbReference type="NCBI Taxonomy" id="7291"/>
    <lineage>
        <taxon>Eukaryota</taxon>
        <taxon>Metazoa</taxon>
        <taxon>Ecdysozoa</taxon>
        <taxon>Arthropoda</taxon>
        <taxon>Hexapoda</taxon>
        <taxon>Insecta</taxon>
        <taxon>Pterygota</taxon>
        <taxon>Neoptera</taxon>
        <taxon>Endopterygota</taxon>
        <taxon>Diptera</taxon>
        <taxon>Brachycera</taxon>
        <taxon>Muscomorpha</taxon>
        <taxon>Ephydroidea</taxon>
        <taxon>Drosophilidae</taxon>
        <taxon>Drosophila</taxon>
    </lineage>
</organism>
<keyword evidence="10" id="KW-1185">Reference proteome</keyword>
<keyword evidence="8" id="KW-0131">Cell cycle</keyword>
<evidence type="ECO:0000256" key="2">
    <source>
        <dbReference type="ARBA" id="ARBA00010729"/>
    </source>
</evidence>
<dbReference type="GeneID" id="117565999"/>
<evidence type="ECO:0000256" key="3">
    <source>
        <dbReference type="ARBA" id="ARBA00022490"/>
    </source>
</evidence>
<evidence type="ECO:0000256" key="6">
    <source>
        <dbReference type="ARBA" id="ARBA00022776"/>
    </source>
</evidence>
<dbReference type="InterPro" id="IPR027328">
    <property type="entry name" value="MAPRE"/>
</dbReference>
<evidence type="ECO:0000256" key="1">
    <source>
        <dbReference type="ARBA" id="ARBA00004245"/>
    </source>
</evidence>
<dbReference type="OrthoDB" id="7854775at2759"/>
<dbReference type="AlphaFoldDB" id="A0A6P8WPN6"/>
<dbReference type="Pfam" id="PF00307">
    <property type="entry name" value="CH"/>
    <property type="match status" value="1"/>
</dbReference>
<dbReference type="InterPro" id="IPR036872">
    <property type="entry name" value="CH_dom_sf"/>
</dbReference>
<evidence type="ECO:0000313" key="10">
    <source>
        <dbReference type="Proteomes" id="UP000515160"/>
    </source>
</evidence>
<name>A0A6P8WPN6_DROAB</name>
<feature type="domain" description="Calponin-homology (CH)" evidence="9">
    <location>
        <begin position="19"/>
        <end position="121"/>
    </location>
</feature>
<dbReference type="PROSITE" id="PS50021">
    <property type="entry name" value="CH"/>
    <property type="match status" value="1"/>
</dbReference>
<dbReference type="GO" id="GO:0051301">
    <property type="term" value="P:cell division"/>
    <property type="evidence" value="ECO:0007669"/>
    <property type="project" value="UniProtKB-KW"/>
</dbReference>
<reference evidence="11" key="1">
    <citation type="submission" date="2025-08" db="UniProtKB">
        <authorList>
            <consortium name="RefSeq"/>
        </authorList>
    </citation>
    <scope>IDENTIFICATION</scope>
    <source>
        <strain evidence="11">15112-1751.03</strain>
        <tissue evidence="11">Whole Adult</tissue>
    </source>
</reference>
<proteinExistence type="inferred from homology"/>
<dbReference type="PANTHER" id="PTHR10623">
    <property type="entry name" value="MICROTUBULE-ASSOCIATED PROTEIN RP/EB FAMILY MEMBER"/>
    <property type="match status" value="1"/>
</dbReference>
<keyword evidence="7" id="KW-0206">Cytoskeleton</keyword>
<dbReference type="SUPFAM" id="SSF47576">
    <property type="entry name" value="Calponin-homology domain, CH-domain"/>
    <property type="match status" value="1"/>
</dbReference>
<keyword evidence="3" id="KW-0963">Cytoplasm</keyword>
<comment type="subcellular location">
    <subcellularLocation>
        <location evidence="1">Cytoplasm</location>
        <location evidence="1">Cytoskeleton</location>
    </subcellularLocation>
</comment>
<keyword evidence="5" id="KW-0493">Microtubule</keyword>
<accession>A0A6P8WPN6</accession>
<dbReference type="FunFam" id="1.10.418.10:FF:000028">
    <property type="entry name" value="RP/EB family microtubule-associated protein"/>
    <property type="match status" value="1"/>
</dbReference>
<keyword evidence="6" id="KW-0498">Mitosis</keyword>
<evidence type="ECO:0000259" key="9">
    <source>
        <dbReference type="PROSITE" id="PS50021"/>
    </source>
</evidence>
<evidence type="ECO:0000256" key="4">
    <source>
        <dbReference type="ARBA" id="ARBA00022618"/>
    </source>
</evidence>
<keyword evidence="4" id="KW-0132">Cell division</keyword>
<protein>
    <submittedName>
        <fullName evidence="11">Microtubule-associated protein RP/EB family member 1-like</fullName>
    </submittedName>
</protein>
<dbReference type="Proteomes" id="UP000515160">
    <property type="component" value="Chromosome 2L"/>
</dbReference>
<dbReference type="RefSeq" id="XP_034101308.1">
    <property type="nucleotide sequence ID" value="XM_034245417.2"/>
</dbReference>
<sequence length="192" mass="22062">MSNSKKAVNVISTHKSRRLWSRQSMLVWINQCLKSNLSKIDHLGTGAAYCSLMDILFPDSVNMRRVKFASLLENDFKNNFAILQQAFNKHGVDKIIPVNELVKGKFQDNYDFVIWFRLFYNANFKKVAEGYDVEKRRNGQSFIMGAVPKWHLRSRTTLTLINEDSKPKGAGDFVSPRQLVRNACNRGVTSQE</sequence>
<dbReference type="GO" id="GO:0005874">
    <property type="term" value="C:microtubule"/>
    <property type="evidence" value="ECO:0007669"/>
    <property type="project" value="UniProtKB-KW"/>
</dbReference>
<evidence type="ECO:0000256" key="5">
    <source>
        <dbReference type="ARBA" id="ARBA00022701"/>
    </source>
</evidence>
<dbReference type="GO" id="GO:0008017">
    <property type="term" value="F:microtubule binding"/>
    <property type="evidence" value="ECO:0007669"/>
    <property type="project" value="InterPro"/>
</dbReference>
<comment type="similarity">
    <text evidence="2">Belongs to the MAPRE family.</text>
</comment>
<dbReference type="InterPro" id="IPR001715">
    <property type="entry name" value="CH_dom"/>
</dbReference>
<dbReference type="Gene3D" id="1.10.418.10">
    <property type="entry name" value="Calponin-like domain"/>
    <property type="match status" value="1"/>
</dbReference>